<dbReference type="Gene3D" id="3.20.20.70">
    <property type="entry name" value="Aldolase class I"/>
    <property type="match status" value="1"/>
</dbReference>
<dbReference type="PANTHER" id="PTHR20857">
    <property type="entry name" value="THIAMINE-PHOSPHATE PYROPHOSPHORYLASE"/>
    <property type="match status" value="1"/>
</dbReference>
<dbReference type="Pfam" id="PF02581">
    <property type="entry name" value="TMP-TENI"/>
    <property type="match status" value="1"/>
</dbReference>
<dbReference type="InterPro" id="IPR013785">
    <property type="entry name" value="Aldolase_TIM"/>
</dbReference>
<name>A0A806TE01_PRIMG</name>
<accession>A0A806TE01</accession>
<keyword evidence="2" id="KW-0784">Thiamine biosynthesis</keyword>
<comment type="pathway">
    <text evidence="1">Cofactor biosynthesis; thiamine diphosphate biosynthesis.</text>
</comment>
<evidence type="ECO:0000256" key="2">
    <source>
        <dbReference type="ARBA" id="ARBA00022977"/>
    </source>
</evidence>
<dbReference type="InterPro" id="IPR036206">
    <property type="entry name" value="ThiamineP_synth_sf"/>
</dbReference>
<feature type="domain" description="Thiamine phosphate synthase/TenI" evidence="3">
    <location>
        <begin position="35"/>
        <end position="205"/>
    </location>
</feature>
<dbReference type="GO" id="GO:0009228">
    <property type="term" value="P:thiamine biosynthetic process"/>
    <property type="evidence" value="ECO:0007669"/>
    <property type="project" value="UniProtKB-KW"/>
</dbReference>
<evidence type="ECO:0000313" key="5">
    <source>
        <dbReference type="Proteomes" id="UP000036410"/>
    </source>
</evidence>
<dbReference type="CDD" id="cd00564">
    <property type="entry name" value="TMP_TenI"/>
    <property type="match status" value="1"/>
</dbReference>
<dbReference type="Proteomes" id="UP000036410">
    <property type="component" value="Chromosome"/>
</dbReference>
<protein>
    <submittedName>
        <fullName evidence="4">Regulatory protein TenI</fullName>
    </submittedName>
</protein>
<dbReference type="AlphaFoldDB" id="A0A806TE01"/>
<dbReference type="GO" id="GO:0005737">
    <property type="term" value="C:cytoplasm"/>
    <property type="evidence" value="ECO:0007669"/>
    <property type="project" value="TreeGrafter"/>
</dbReference>
<organism evidence="4 5">
    <name type="scientific">Priestia megaterium Q3</name>
    <dbReference type="NCBI Taxonomy" id="1452722"/>
    <lineage>
        <taxon>Bacteria</taxon>
        <taxon>Bacillati</taxon>
        <taxon>Bacillota</taxon>
        <taxon>Bacilli</taxon>
        <taxon>Bacillales</taxon>
        <taxon>Bacillaceae</taxon>
        <taxon>Priestia</taxon>
    </lineage>
</organism>
<dbReference type="EMBL" id="CP010586">
    <property type="protein sequence ID" value="AKP75538.1"/>
    <property type="molecule type" value="Genomic_DNA"/>
</dbReference>
<dbReference type="InterPro" id="IPR022998">
    <property type="entry name" value="ThiamineP_synth_TenI"/>
</dbReference>
<gene>
    <name evidence="4" type="primary">tenI</name>
    <name evidence="4" type="ORF">AS52_00550</name>
</gene>
<sequence>MYVIKPSAQDEVIEISLYSEWKGFDHVDIPKFHVITTDKQPIEELQKILTAIAPFAGAIHIREKKKTAKQIQCLLESLPFCRSKIIVNDRVDVAHALKAKGVQLAYHSLDVSFVIDAFPSLIVGKSVHSVEEALEAEKDGAHYILYGHIYSTHSKKELKSRGIAALKEVVDAVQIPVIAIGGITPVNAKEVLQTGAHGIAVMSGVMLAQDPLKAIKQYSHIWTSGGGENEAAL</sequence>
<evidence type="ECO:0000313" key="4">
    <source>
        <dbReference type="EMBL" id="AKP75538.1"/>
    </source>
</evidence>
<dbReference type="SUPFAM" id="SSF51391">
    <property type="entry name" value="Thiamin phosphate synthase"/>
    <property type="match status" value="1"/>
</dbReference>
<dbReference type="GO" id="GO:0004789">
    <property type="term" value="F:thiamine-phosphate diphosphorylase activity"/>
    <property type="evidence" value="ECO:0007669"/>
    <property type="project" value="TreeGrafter"/>
</dbReference>
<reference evidence="4 5" key="1">
    <citation type="submission" date="2015-01" db="EMBL/GenBank/DDBJ databases">
        <title>Genome sequence of bacillus megaterium Q3.</title>
        <authorList>
            <person name="Wang Y."/>
            <person name="Luo K."/>
            <person name="Bai L."/>
            <person name="Luo F."/>
        </authorList>
    </citation>
    <scope>NUCLEOTIDE SEQUENCE [LARGE SCALE GENOMIC DNA]</scope>
    <source>
        <strain evidence="4 5">Q3</strain>
    </source>
</reference>
<evidence type="ECO:0000259" key="3">
    <source>
        <dbReference type="Pfam" id="PF02581"/>
    </source>
</evidence>
<dbReference type="PANTHER" id="PTHR20857:SF22">
    <property type="entry name" value="THIAZOLE TAUTOMERASE"/>
    <property type="match status" value="1"/>
</dbReference>
<evidence type="ECO:0000256" key="1">
    <source>
        <dbReference type="ARBA" id="ARBA00004948"/>
    </source>
</evidence>
<proteinExistence type="predicted"/>